<dbReference type="AlphaFoldDB" id="A0A316UTL2"/>
<dbReference type="Proteomes" id="UP000245884">
    <property type="component" value="Unassembled WGS sequence"/>
</dbReference>
<dbReference type="RefSeq" id="XP_025363239.1">
    <property type="nucleotide sequence ID" value="XM_025505925.1"/>
</dbReference>
<protein>
    <submittedName>
        <fullName evidence="1">Uncharacterized protein</fullName>
    </submittedName>
</protein>
<sequence length="181" mass="21407">MPFHLQYPNAFLRLTLRVMARRVRADYSRHQQGVALRWEDNEDPKKDDDFHYNRETYEQTSSLFWHLIPLDWDDTDFVREVKIGTGTLEEPCTWLDRLRARTLEETISNMLTAVTWDRNAWALAVAVAEWRDERTELDSNGLPDRRGSWKDQWPDGKPHELFDGSTKPLSAQMEGTMLHFL</sequence>
<proteinExistence type="predicted"/>
<reference evidence="1 2" key="1">
    <citation type="journal article" date="2018" name="Mol. Biol. Evol.">
        <title>Broad Genomic Sampling Reveals a Smut Pathogenic Ancestry of the Fungal Clade Ustilaginomycotina.</title>
        <authorList>
            <person name="Kijpornyongpan T."/>
            <person name="Mondo S.J."/>
            <person name="Barry K."/>
            <person name="Sandor L."/>
            <person name="Lee J."/>
            <person name="Lipzen A."/>
            <person name="Pangilinan J."/>
            <person name="LaButti K."/>
            <person name="Hainaut M."/>
            <person name="Henrissat B."/>
            <person name="Grigoriev I.V."/>
            <person name="Spatafora J.W."/>
            <person name="Aime M.C."/>
        </authorList>
    </citation>
    <scope>NUCLEOTIDE SEQUENCE [LARGE SCALE GENOMIC DNA]</scope>
    <source>
        <strain evidence="1 2">MCA 5214</strain>
    </source>
</reference>
<evidence type="ECO:0000313" key="2">
    <source>
        <dbReference type="Proteomes" id="UP000245884"/>
    </source>
</evidence>
<organism evidence="1 2">
    <name type="scientific">Jaminaea rosea</name>
    <dbReference type="NCBI Taxonomy" id="1569628"/>
    <lineage>
        <taxon>Eukaryota</taxon>
        <taxon>Fungi</taxon>
        <taxon>Dikarya</taxon>
        <taxon>Basidiomycota</taxon>
        <taxon>Ustilaginomycotina</taxon>
        <taxon>Exobasidiomycetes</taxon>
        <taxon>Microstromatales</taxon>
        <taxon>Microstromatales incertae sedis</taxon>
        <taxon>Jaminaea</taxon>
    </lineage>
</organism>
<dbReference type="EMBL" id="KZ819665">
    <property type="protein sequence ID" value="PWN28627.1"/>
    <property type="molecule type" value="Genomic_DNA"/>
</dbReference>
<dbReference type="GeneID" id="37027748"/>
<gene>
    <name evidence="1" type="ORF">BDZ90DRAFT_231604</name>
</gene>
<name>A0A316UTL2_9BASI</name>
<keyword evidence="2" id="KW-1185">Reference proteome</keyword>
<evidence type="ECO:0000313" key="1">
    <source>
        <dbReference type="EMBL" id="PWN28627.1"/>
    </source>
</evidence>
<accession>A0A316UTL2</accession>